<keyword evidence="6" id="KW-1185">Reference proteome</keyword>
<dbReference type="InterPro" id="IPR057714">
    <property type="entry name" value="PH_NISCH_C"/>
</dbReference>
<keyword evidence="2" id="KW-0677">Repeat</keyword>
<evidence type="ECO:0000256" key="3">
    <source>
        <dbReference type="SAM" id="MobiDB-lite"/>
    </source>
</evidence>
<dbReference type="Pfam" id="PF25625">
    <property type="entry name" value="PH_NISCH_C"/>
    <property type="match status" value="1"/>
</dbReference>
<feature type="region of interest" description="Disordered" evidence="3">
    <location>
        <begin position="636"/>
        <end position="696"/>
    </location>
</feature>
<dbReference type="SMART" id="SM00365">
    <property type="entry name" value="LRR_SD22"/>
    <property type="match status" value="5"/>
</dbReference>
<feature type="domain" description="PX" evidence="4">
    <location>
        <begin position="6"/>
        <end position="116"/>
    </location>
</feature>
<feature type="compositionally biased region" description="Acidic residues" evidence="3">
    <location>
        <begin position="678"/>
        <end position="689"/>
    </location>
</feature>
<accession>A0AAY5K983</accession>
<dbReference type="GO" id="GO:0035091">
    <property type="term" value="F:phosphatidylinositol binding"/>
    <property type="evidence" value="ECO:0007669"/>
    <property type="project" value="InterPro"/>
</dbReference>
<reference evidence="5" key="3">
    <citation type="submission" date="2025-09" db="UniProtKB">
        <authorList>
            <consortium name="Ensembl"/>
        </authorList>
    </citation>
    <scope>IDENTIFICATION</scope>
</reference>
<evidence type="ECO:0000259" key="4">
    <source>
        <dbReference type="PROSITE" id="PS50195"/>
    </source>
</evidence>
<dbReference type="InterPro" id="IPR037904">
    <property type="entry name" value="Nischarin_PX"/>
</dbReference>
<evidence type="ECO:0000313" key="5">
    <source>
        <dbReference type="Ensembl" id="ENSELUP00000085588.1"/>
    </source>
</evidence>
<reference evidence="5 6" key="1">
    <citation type="submission" date="2020-02" db="EMBL/GenBank/DDBJ databases">
        <title>Esox lucius (northern pike) genome, fEsoLuc1, primary haplotype.</title>
        <authorList>
            <person name="Myers G."/>
            <person name="Karagic N."/>
            <person name="Meyer A."/>
            <person name="Pippel M."/>
            <person name="Reichard M."/>
            <person name="Winkler S."/>
            <person name="Tracey A."/>
            <person name="Sims Y."/>
            <person name="Howe K."/>
            <person name="Rhie A."/>
            <person name="Formenti G."/>
            <person name="Durbin R."/>
            <person name="Fedrigo O."/>
            <person name="Jarvis E.D."/>
        </authorList>
    </citation>
    <scope>NUCLEOTIDE SEQUENCE [LARGE SCALE GENOMIC DNA]</scope>
</reference>
<feature type="compositionally biased region" description="Pro residues" evidence="3">
    <location>
        <begin position="1538"/>
        <end position="1560"/>
    </location>
</feature>
<dbReference type="CDD" id="cd06875">
    <property type="entry name" value="PX_IRAS"/>
    <property type="match status" value="1"/>
</dbReference>
<dbReference type="PROSITE" id="PS50195">
    <property type="entry name" value="PX"/>
    <property type="match status" value="1"/>
</dbReference>
<dbReference type="GO" id="GO:0005178">
    <property type="term" value="F:integrin binding"/>
    <property type="evidence" value="ECO:0007669"/>
    <property type="project" value="InterPro"/>
</dbReference>
<feature type="compositionally biased region" description="Polar residues" evidence="3">
    <location>
        <begin position="978"/>
        <end position="1011"/>
    </location>
</feature>
<dbReference type="PRINTS" id="PR00019">
    <property type="entry name" value="LEURICHRPT"/>
</dbReference>
<dbReference type="PROSITE" id="PS51450">
    <property type="entry name" value="LRR"/>
    <property type="match status" value="5"/>
</dbReference>
<dbReference type="FunFam" id="3.30.1520.10:FF:000020">
    <property type="entry name" value="nischarin isoform X1"/>
    <property type="match status" value="1"/>
</dbReference>
<dbReference type="InterPro" id="IPR032675">
    <property type="entry name" value="LRR_dom_sf"/>
</dbReference>
<feature type="region of interest" description="Disordered" evidence="3">
    <location>
        <begin position="456"/>
        <end position="489"/>
    </location>
</feature>
<evidence type="ECO:0000313" key="6">
    <source>
        <dbReference type="Proteomes" id="UP000265140"/>
    </source>
</evidence>
<dbReference type="SUPFAM" id="SSF64268">
    <property type="entry name" value="PX domain"/>
    <property type="match status" value="1"/>
</dbReference>
<dbReference type="Gene3D" id="3.30.1520.10">
    <property type="entry name" value="Phox-like domain"/>
    <property type="match status" value="1"/>
</dbReference>
<feature type="compositionally biased region" description="Low complexity" evidence="3">
    <location>
        <begin position="473"/>
        <end position="489"/>
    </location>
</feature>
<dbReference type="GO" id="GO:0005737">
    <property type="term" value="C:cytoplasm"/>
    <property type="evidence" value="ECO:0007669"/>
    <property type="project" value="TreeGrafter"/>
</dbReference>
<dbReference type="PANTHER" id="PTHR15454:SF35">
    <property type="entry name" value="NISCHARIN"/>
    <property type="match status" value="1"/>
</dbReference>
<dbReference type="InterPro" id="IPR036871">
    <property type="entry name" value="PX_dom_sf"/>
</dbReference>
<evidence type="ECO:0000256" key="2">
    <source>
        <dbReference type="ARBA" id="ARBA00022737"/>
    </source>
</evidence>
<proteinExistence type="predicted"/>
<dbReference type="InterPro" id="IPR001611">
    <property type="entry name" value="Leu-rich_rpt"/>
</dbReference>
<dbReference type="PANTHER" id="PTHR15454">
    <property type="entry name" value="NISCHARIN RELATED"/>
    <property type="match status" value="1"/>
</dbReference>
<dbReference type="FunFam" id="3.80.10.10:FF:000468">
    <property type="entry name" value="nischarin isoform X2"/>
    <property type="match status" value="1"/>
</dbReference>
<dbReference type="InterPro" id="IPR001683">
    <property type="entry name" value="PX_dom"/>
</dbReference>
<feature type="compositionally biased region" description="Low complexity" evidence="3">
    <location>
        <begin position="891"/>
        <end position="977"/>
    </location>
</feature>
<protein>
    <recommendedName>
        <fullName evidence="4">PX domain-containing protein</fullName>
    </recommendedName>
</protein>
<dbReference type="Ensembl" id="ENSELUT00000096093.1">
    <property type="protein sequence ID" value="ENSELUP00000085588.1"/>
    <property type="gene ID" value="ENSELUG00000015253.3"/>
</dbReference>
<sequence length="1720" mass="187517">MDTAAFSEDVDKKVFIVGSELVENYTVYIIEVTVGNHKWTIKHRYSDFHDLHERLTAEKKIDKPLLPPKKIIGKNSKSIVEKRQKELEVYLQTLLVTFPVAAPKVLSCFLHFHQYEISGITAALAEELFHKGEVLLLAGEVFTLRPLQLYAITQQLKLAKPTCSSGDAKADMGHILDFTCRLKYLKISGTRGVVGTSNIQEDGLTFDLSIFKALLQIEINDCNSSQIIGLPTLKPCLATLNVHRSVSSMMDLLVPEASEFPLWVAEGVSTDCPVTTVIPTWKTLTTLDMSHNHIRCIDHSVKLIPEVEFLDLSYNQLSVVDHLQHLYNLVHLDLSYNRLTGLEGVHTRLGNIKTLNLAGNQMDSLAGLSKLYSLVNLDLSSNRLGQLEEVRYIGPLPCLERLSLADNPLCIVPDYRTKVLAQFWDRASEVCLDSSAPTEKELDTVEVLKAIQKAKEAKGRMSNNNDKKISEAPRGSVGGSHRPSSSSGSVTAASSSFISTASASASASASACSSQDVICRDDELVPPQILTPVDFALDTPGCYDDVNTVSCEEQLTLTSHLLDNDTSFSFQLSGPQPRQYQPNTSCSCLEDGEEGGMLNYSNLRTSLLPLHLLSCASTCSAFTSLLSKRISKALGEKKEQNEKKPSILGDLPSQQGTYLGSPGISSGDGYFEMGLGQEEGEEEEEETEGEGCPASLSDQGEFEVQGEHGAPEEEVVVTRVVWCLCLKVGDVVEQRSVCLVLTEGLLALFHAPDPSSAAQLHNPSPLSAPCGQPHGLPHLVDVLEADFVIPRDQIASVILDIPDACLSLRVRSSNVVWFLFSDSESLMAAHSSLCSLAQLPSSTCLSGEPSTSQQLLKLLLTSWEFEENQDCVKGGYVAHLVETALFAPPTSTLSTATNQTSTLSTATNQTSTLSTATNQTSTLSTTPNQTSTLSTTPNQTSTLSTATNQTSTLSTATNQTSTLSTTPNQTSTLSTATNQTSTLSTATNQTSTLSTATNQTSTLSTATNQTSTLSTATNQTSALSTATNQLSSPLRTSSNPIASTVLGPTASPLNPTNPRVSDVLSHIVPGGEADRGSCCLPCVLFLTQLHVYVLKVDFPALARDQTENSSLRLRSFARLSRLPLASVLLHPRLSDLSGSDTASPPCCPRPGHRPPPRDAHVLELLLGQERVTVLFPLPHDRLRFQRQFSSLRSSLRDIKTVAFLQGGKEYKHSDSDSPQAINIYPSSLSRSKRTDRLQVNSPGGTRRPRPSLSLSYPTKCLLEKLTEDNQVPPHLTLSLSPAQSLLSGLRGQDLLGFFHTNIAEVEKEELQHILWSSVVFYKSPDIEVTSCIMLSTKALYFLLDNSASTLIDQSPLWNGNRCDSQYQPDPELLMSYCFTMKLNHLHSINVGLFDQYFRVVGPSAENILCCLTRDSYGTHRFLQQLMTVLSLQEKLPSPEPSDQDFYTQFGNKSSGKMKNYEMVHSSRVKFIYPSEEEIGDLTFIVAERKGPSGSSSCNILLYVLVFQVQTQSADCSGTKTQGPVSASQPRLHPQSLPAAPPVPSKPTPKGLPPLAPPPSRPTLKGLPPLAPPASRPLLHPKTLVLTSTDVFLLDEDYISYPLPDFAKEPPPRDKYQLTDARRIRDLDRVLMGYQTYPQALTLVFDDVPGPDLLCHLTMDHFGDQEVAGRGGRAGVSGGAESEVQWCVYVPGADSRERLICLLARQWEGLCSRELPVELTG</sequence>
<gene>
    <name evidence="5" type="primary">NISCH</name>
</gene>
<dbReference type="SUPFAM" id="SSF52075">
    <property type="entry name" value="Outer arm dynein light chain 1"/>
    <property type="match status" value="1"/>
</dbReference>
<dbReference type="Gene3D" id="3.80.10.10">
    <property type="entry name" value="Ribonuclease Inhibitor"/>
    <property type="match status" value="2"/>
</dbReference>
<dbReference type="SMART" id="SM00312">
    <property type="entry name" value="PX"/>
    <property type="match status" value="1"/>
</dbReference>
<feature type="region of interest" description="Disordered" evidence="3">
    <location>
        <begin position="1230"/>
        <end position="1253"/>
    </location>
</feature>
<feature type="compositionally biased region" description="Basic and acidic residues" evidence="3">
    <location>
        <begin position="456"/>
        <end position="471"/>
    </location>
</feature>
<dbReference type="Proteomes" id="UP000265140">
    <property type="component" value="Chromosome 2"/>
</dbReference>
<dbReference type="GeneTree" id="ENSGT00940000156494"/>
<name>A0AAY5K983_ESOLU</name>
<organism evidence="5 6">
    <name type="scientific">Esox lucius</name>
    <name type="common">Northern pike</name>
    <dbReference type="NCBI Taxonomy" id="8010"/>
    <lineage>
        <taxon>Eukaryota</taxon>
        <taxon>Metazoa</taxon>
        <taxon>Chordata</taxon>
        <taxon>Craniata</taxon>
        <taxon>Vertebrata</taxon>
        <taxon>Euteleostomi</taxon>
        <taxon>Actinopterygii</taxon>
        <taxon>Neopterygii</taxon>
        <taxon>Teleostei</taxon>
        <taxon>Protacanthopterygii</taxon>
        <taxon>Esociformes</taxon>
        <taxon>Esocidae</taxon>
        <taxon>Esox</taxon>
    </lineage>
</organism>
<keyword evidence="1" id="KW-0433">Leucine-rich repeat</keyword>
<reference evidence="5" key="2">
    <citation type="submission" date="2025-08" db="UniProtKB">
        <authorList>
            <consortium name="Ensembl"/>
        </authorList>
    </citation>
    <scope>IDENTIFICATION</scope>
</reference>
<feature type="region of interest" description="Disordered" evidence="3">
    <location>
        <begin position="891"/>
        <end position="1011"/>
    </location>
</feature>
<feature type="region of interest" description="Disordered" evidence="3">
    <location>
        <begin position="1515"/>
        <end position="1577"/>
    </location>
</feature>
<dbReference type="Pfam" id="PF00787">
    <property type="entry name" value="PX"/>
    <property type="match status" value="1"/>
</dbReference>
<feature type="compositionally biased region" description="Basic and acidic residues" evidence="3">
    <location>
        <begin position="636"/>
        <end position="645"/>
    </location>
</feature>
<evidence type="ECO:0000256" key="1">
    <source>
        <dbReference type="ARBA" id="ARBA00022614"/>
    </source>
</evidence>
<feature type="compositionally biased region" description="Polar residues" evidence="3">
    <location>
        <begin position="1515"/>
        <end position="1528"/>
    </location>
</feature>